<feature type="domain" description="XdhC- CoxI" evidence="1">
    <location>
        <begin position="12"/>
        <end position="70"/>
    </location>
</feature>
<dbReference type="PANTHER" id="PTHR30388:SF6">
    <property type="entry name" value="XANTHINE DEHYDROGENASE SUBUNIT A-RELATED"/>
    <property type="match status" value="1"/>
</dbReference>
<proteinExistence type="predicted"/>
<dbReference type="InterPro" id="IPR003777">
    <property type="entry name" value="XdhC_CoxI"/>
</dbReference>
<dbReference type="InterPro" id="IPR027051">
    <property type="entry name" value="XdhC_Rossmann_dom"/>
</dbReference>
<evidence type="ECO:0000259" key="1">
    <source>
        <dbReference type="Pfam" id="PF02625"/>
    </source>
</evidence>
<dbReference type="Pfam" id="PF02625">
    <property type="entry name" value="XdhC_CoxI"/>
    <property type="match status" value="1"/>
</dbReference>
<sequence>MSFDAEALRNALAAHGRVARVVIAAHQGSSPREAGASMLVWEGGQSGTIGGGALELDAARQALSVATSRVTRVPLGPALGQCCGGAVTLVTEVFEDMPELGDSYARRVEGNTEEPLAVTRAQADGRNGSGVGMVFERGWLCEPVQPARVPLWVWGAGHVGRAIVDVIAPTQAFKITWIDSGADRFPDRSDAKNSFVINELTAVNIPDAVPHAPRDAHHLILTYSHAFDLDLCHRLLGHGFASAGLIGSATKWARFRSRLRALGHSEARISCIRCPIGNRRWGNTRKPLRWAWLLSYC</sequence>
<dbReference type="InterPro" id="IPR052698">
    <property type="entry name" value="MoCofactor_Util/Proc"/>
</dbReference>
<comment type="caution">
    <text evidence="3">The sequence shown here is derived from an EMBL/GenBank/DDBJ whole genome shotgun (WGS) entry which is preliminary data.</text>
</comment>
<evidence type="ECO:0000313" key="3">
    <source>
        <dbReference type="EMBL" id="EPX81471.1"/>
    </source>
</evidence>
<protein>
    <submittedName>
        <fullName evidence="3">XdhC protein (Assists in molybdopterin insertion into xanthine dehydrogenase)</fullName>
    </submittedName>
</protein>
<evidence type="ECO:0000313" key="4">
    <source>
        <dbReference type="Proteomes" id="UP000015351"/>
    </source>
</evidence>
<dbReference type="EMBL" id="AONI01000005">
    <property type="protein sequence ID" value="EPX81471.1"/>
    <property type="molecule type" value="Genomic_DNA"/>
</dbReference>
<dbReference type="PANTHER" id="PTHR30388">
    <property type="entry name" value="ALDEHYDE OXIDOREDUCTASE MOLYBDENUM COFACTOR ASSEMBLY PROTEIN"/>
    <property type="match status" value="1"/>
</dbReference>
<dbReference type="HOGENOM" id="CLU_041115_4_0_5"/>
<dbReference type="InterPro" id="IPR014308">
    <property type="entry name" value="Xanthine_DH_XdhC"/>
</dbReference>
<keyword evidence="4" id="KW-1185">Reference proteome</keyword>
<dbReference type="eggNOG" id="COG1975">
    <property type="taxonomic scope" value="Bacteria"/>
</dbReference>
<dbReference type="PATRIC" id="fig|1123360.3.peg.26"/>
<reference evidence="4" key="1">
    <citation type="journal article" date="2013" name="Stand. Genomic Sci.">
        <title>Genome sequence of the Litoreibacter arenae type strain (DSM 19593(T)), a member of the Roseobacter clade isolated from sea sand.</title>
        <authorList>
            <person name="Riedel T."/>
            <person name="Fiebig A."/>
            <person name="Petersen J."/>
            <person name="Gronow S."/>
            <person name="Kyrpides N.C."/>
            <person name="Goker M."/>
            <person name="Klenk H.P."/>
        </authorList>
    </citation>
    <scope>NUCLEOTIDE SEQUENCE [LARGE SCALE GENOMIC DNA]</scope>
    <source>
        <strain evidence="4">DSM 19593</strain>
    </source>
</reference>
<gene>
    <name evidence="3" type="ORF">thalar_00026</name>
</gene>
<accession>S9QJ45</accession>
<dbReference type="NCBIfam" id="TIGR02964">
    <property type="entry name" value="xanthine_xdhC"/>
    <property type="match status" value="1"/>
</dbReference>
<dbReference type="AlphaFoldDB" id="S9QJ45"/>
<dbReference type="STRING" id="1123360.thalar_00026"/>
<evidence type="ECO:0000259" key="2">
    <source>
        <dbReference type="Pfam" id="PF13478"/>
    </source>
</evidence>
<dbReference type="Gene3D" id="3.40.50.720">
    <property type="entry name" value="NAD(P)-binding Rossmann-like Domain"/>
    <property type="match status" value="1"/>
</dbReference>
<dbReference type="Pfam" id="PF13478">
    <property type="entry name" value="XdhC_C"/>
    <property type="match status" value="1"/>
</dbReference>
<feature type="domain" description="XdhC Rossmann" evidence="2">
    <location>
        <begin position="151"/>
        <end position="279"/>
    </location>
</feature>
<dbReference type="Proteomes" id="UP000015351">
    <property type="component" value="Unassembled WGS sequence"/>
</dbReference>
<organism evidence="3 4">
    <name type="scientific">Litoreibacter arenae DSM 19593</name>
    <dbReference type="NCBI Taxonomy" id="1123360"/>
    <lineage>
        <taxon>Bacteria</taxon>
        <taxon>Pseudomonadati</taxon>
        <taxon>Pseudomonadota</taxon>
        <taxon>Alphaproteobacteria</taxon>
        <taxon>Rhodobacterales</taxon>
        <taxon>Roseobacteraceae</taxon>
        <taxon>Litoreibacter</taxon>
    </lineage>
</organism>
<name>S9QJ45_9RHOB</name>